<keyword evidence="2" id="KW-1133">Transmembrane helix</keyword>
<feature type="compositionally biased region" description="Low complexity" evidence="1">
    <location>
        <begin position="369"/>
        <end position="382"/>
    </location>
</feature>
<evidence type="ECO:0000256" key="2">
    <source>
        <dbReference type="SAM" id="Phobius"/>
    </source>
</evidence>
<proteinExistence type="predicted"/>
<name>A0ABW1QNC3_9ACTN</name>
<accession>A0ABW1QNC3</accession>
<feature type="signal peptide" evidence="3">
    <location>
        <begin position="1"/>
        <end position="25"/>
    </location>
</feature>
<evidence type="ECO:0000256" key="1">
    <source>
        <dbReference type="SAM" id="MobiDB-lite"/>
    </source>
</evidence>
<organism evidence="4 5">
    <name type="scientific">Mumia xiangluensis</name>
    <dbReference type="NCBI Taxonomy" id="1678900"/>
    <lineage>
        <taxon>Bacteria</taxon>
        <taxon>Bacillati</taxon>
        <taxon>Actinomycetota</taxon>
        <taxon>Actinomycetes</taxon>
        <taxon>Propionibacteriales</taxon>
        <taxon>Nocardioidaceae</taxon>
        <taxon>Mumia</taxon>
    </lineage>
</organism>
<evidence type="ECO:0000313" key="4">
    <source>
        <dbReference type="EMBL" id="MFC6150803.1"/>
    </source>
</evidence>
<gene>
    <name evidence="4" type="ORF">ACFPYK_15480</name>
</gene>
<feature type="chain" id="PRO_5046007239" description="Htaa protein" evidence="3">
    <location>
        <begin position="26"/>
        <end position="404"/>
    </location>
</feature>
<dbReference type="Gene3D" id="2.60.40.230">
    <property type="entry name" value="Neocarzinostatin-like"/>
    <property type="match status" value="1"/>
</dbReference>
<feature type="region of interest" description="Disordered" evidence="1">
    <location>
        <begin position="364"/>
        <end position="404"/>
    </location>
</feature>
<keyword evidence="2" id="KW-0472">Membrane</keyword>
<keyword evidence="3" id="KW-0732">Signal</keyword>
<protein>
    <recommendedName>
        <fullName evidence="6">Htaa protein</fullName>
    </recommendedName>
</protein>
<feature type="compositionally biased region" description="Low complexity" evidence="1">
    <location>
        <begin position="202"/>
        <end position="228"/>
    </location>
</feature>
<dbReference type="RefSeq" id="WP_153816630.1">
    <property type="nucleotide sequence ID" value="NZ_JBHSQL010000012.1"/>
</dbReference>
<keyword evidence="5" id="KW-1185">Reference proteome</keyword>
<sequence>MIGPTRIATLGATAVALAVPTVATAVVTTAPAVAAARITVTNGSGAATATTDGTTTLTVTGRGFQSIKGGAGGIYVAFGWVSDPDGSSWKPSKGGLTGDDYRYVPDSESASNAGHQRFLAFPGAETADSANGTISASGGWSTTLTVPGAVFQSVDRSGKAVDVDCTKVTCGVITIGAHGIKNPTNETFTPVRFVAGPSSTGAPKAAATQAPAAAPAATVPPAAPRAARPSVGVDRATAVVGRVLTFTGKGFLPGEQVVATLDDGIAAVGPLSAGQSGEVAGVLQLPASITAGTHVLKLSGAASGAVPTVTFPIAPAPAVVDATVDESASDDGPTTAAWIFMAAAGLLLLLAVIGAFLRVRRARSRRPDAPASAPTASDPLAAFERGDTSVDVDPYGTSDRTVTR</sequence>
<evidence type="ECO:0000256" key="3">
    <source>
        <dbReference type="SAM" id="SignalP"/>
    </source>
</evidence>
<evidence type="ECO:0000313" key="5">
    <source>
        <dbReference type="Proteomes" id="UP001596097"/>
    </source>
</evidence>
<dbReference type="EMBL" id="JBHSQL010000012">
    <property type="protein sequence ID" value="MFC6150803.1"/>
    <property type="molecule type" value="Genomic_DNA"/>
</dbReference>
<feature type="region of interest" description="Disordered" evidence="1">
    <location>
        <begin position="199"/>
        <end position="228"/>
    </location>
</feature>
<comment type="caution">
    <text evidence="4">The sequence shown here is derived from an EMBL/GenBank/DDBJ whole genome shotgun (WGS) entry which is preliminary data.</text>
</comment>
<dbReference type="Proteomes" id="UP001596097">
    <property type="component" value="Unassembled WGS sequence"/>
</dbReference>
<reference evidence="5" key="1">
    <citation type="journal article" date="2019" name="Int. J. Syst. Evol. Microbiol.">
        <title>The Global Catalogue of Microorganisms (GCM) 10K type strain sequencing project: providing services to taxonomists for standard genome sequencing and annotation.</title>
        <authorList>
            <consortium name="The Broad Institute Genomics Platform"/>
            <consortium name="The Broad Institute Genome Sequencing Center for Infectious Disease"/>
            <person name="Wu L."/>
            <person name="Ma J."/>
        </authorList>
    </citation>
    <scope>NUCLEOTIDE SEQUENCE [LARGE SCALE GENOMIC DNA]</scope>
    <source>
        <strain evidence="5">CGMCC 4.7198</strain>
    </source>
</reference>
<keyword evidence="2" id="KW-0812">Transmembrane</keyword>
<feature type="transmembrane region" description="Helical" evidence="2">
    <location>
        <begin position="336"/>
        <end position="357"/>
    </location>
</feature>
<evidence type="ECO:0008006" key="6">
    <source>
        <dbReference type="Google" id="ProtNLM"/>
    </source>
</evidence>